<protein>
    <submittedName>
        <fullName evidence="2">Uncharacterized protein</fullName>
    </submittedName>
</protein>
<dbReference type="AlphaFoldDB" id="A0A0A9HVI2"/>
<reference evidence="2" key="2">
    <citation type="journal article" date="2015" name="Data Brief">
        <title>Shoot transcriptome of the giant reed, Arundo donax.</title>
        <authorList>
            <person name="Barrero R.A."/>
            <person name="Guerrero F.D."/>
            <person name="Moolhuijzen P."/>
            <person name="Goolsby J.A."/>
            <person name="Tidwell J."/>
            <person name="Bellgard S.E."/>
            <person name="Bellgard M.I."/>
        </authorList>
    </citation>
    <scope>NUCLEOTIDE SEQUENCE</scope>
    <source>
        <tissue evidence="2">Shoot tissue taken approximately 20 cm above the soil surface</tissue>
    </source>
</reference>
<reference evidence="2" key="1">
    <citation type="submission" date="2014-09" db="EMBL/GenBank/DDBJ databases">
        <authorList>
            <person name="Magalhaes I.L.F."/>
            <person name="Oliveira U."/>
            <person name="Santos F.R."/>
            <person name="Vidigal T.H.D.A."/>
            <person name="Brescovit A.D."/>
            <person name="Santos A.J."/>
        </authorList>
    </citation>
    <scope>NUCLEOTIDE SEQUENCE</scope>
    <source>
        <tissue evidence="2">Shoot tissue taken approximately 20 cm above the soil surface</tissue>
    </source>
</reference>
<sequence>MRIATWEAINPAAPVMRMFLGLYGVAISPVLLLLNSCCKSKVIKEN</sequence>
<keyword evidence="1" id="KW-1133">Transmembrane helix</keyword>
<proteinExistence type="predicted"/>
<keyword evidence="1" id="KW-0812">Transmembrane</keyword>
<evidence type="ECO:0000313" key="2">
    <source>
        <dbReference type="EMBL" id="JAE36923.1"/>
    </source>
</evidence>
<keyword evidence="1" id="KW-0472">Membrane</keyword>
<organism evidence="2">
    <name type="scientific">Arundo donax</name>
    <name type="common">Giant reed</name>
    <name type="synonym">Donax arundinaceus</name>
    <dbReference type="NCBI Taxonomy" id="35708"/>
    <lineage>
        <taxon>Eukaryota</taxon>
        <taxon>Viridiplantae</taxon>
        <taxon>Streptophyta</taxon>
        <taxon>Embryophyta</taxon>
        <taxon>Tracheophyta</taxon>
        <taxon>Spermatophyta</taxon>
        <taxon>Magnoliopsida</taxon>
        <taxon>Liliopsida</taxon>
        <taxon>Poales</taxon>
        <taxon>Poaceae</taxon>
        <taxon>PACMAD clade</taxon>
        <taxon>Arundinoideae</taxon>
        <taxon>Arundineae</taxon>
        <taxon>Arundo</taxon>
    </lineage>
</organism>
<evidence type="ECO:0000256" key="1">
    <source>
        <dbReference type="SAM" id="Phobius"/>
    </source>
</evidence>
<dbReference type="EMBL" id="GBRH01160973">
    <property type="protein sequence ID" value="JAE36923.1"/>
    <property type="molecule type" value="Transcribed_RNA"/>
</dbReference>
<accession>A0A0A9HVI2</accession>
<feature type="transmembrane region" description="Helical" evidence="1">
    <location>
        <begin position="15"/>
        <end position="34"/>
    </location>
</feature>
<name>A0A0A9HVI2_ARUDO</name>